<dbReference type="Gene3D" id="3.40.50.2300">
    <property type="match status" value="1"/>
</dbReference>
<dbReference type="InterPro" id="IPR027417">
    <property type="entry name" value="P-loop_NTPase"/>
</dbReference>
<dbReference type="SUPFAM" id="SSF52172">
    <property type="entry name" value="CheY-like"/>
    <property type="match status" value="1"/>
</dbReference>
<comment type="caution">
    <text evidence="2">The sequence shown here is derived from an EMBL/GenBank/DDBJ whole genome shotgun (WGS) entry which is preliminary data.</text>
</comment>
<feature type="domain" description="Pilus assembly protein TadZ N-terminal" evidence="1">
    <location>
        <begin position="2"/>
        <end position="119"/>
    </location>
</feature>
<accession>A0ABT2QXB3</accession>
<reference evidence="2" key="1">
    <citation type="submission" date="2012-09" db="EMBL/GenBank/DDBJ databases">
        <title>Genome Sequence of alkane-degrading Bacterium Alcanivorax balearicus MACL04.</title>
        <authorList>
            <person name="Lai Q."/>
            <person name="Shao Z."/>
        </authorList>
    </citation>
    <scope>NUCLEOTIDE SEQUENCE</scope>
    <source>
        <strain evidence="2">MACL04</strain>
    </source>
</reference>
<dbReference type="EMBL" id="ARXS01000006">
    <property type="protein sequence ID" value="MCU5782142.1"/>
    <property type="molecule type" value="Genomic_DNA"/>
</dbReference>
<dbReference type="RefSeq" id="WP_262459956.1">
    <property type="nucleotide sequence ID" value="NZ_ARXS01000006.1"/>
</dbReference>
<evidence type="ECO:0000259" key="1">
    <source>
        <dbReference type="Pfam" id="PF16968"/>
    </source>
</evidence>
<dbReference type="Gene3D" id="3.40.50.300">
    <property type="entry name" value="P-loop containing nucleotide triphosphate hydrolases"/>
    <property type="match status" value="1"/>
</dbReference>
<name>A0ABT2QXB3_9GAMM</name>
<proteinExistence type="predicted"/>
<dbReference type="InterPro" id="IPR031580">
    <property type="entry name" value="TadZ_N"/>
</dbReference>
<gene>
    <name evidence="2" type="ORF">MA04_01442</name>
</gene>
<protein>
    <recommendedName>
        <fullName evidence="1">Pilus assembly protein TadZ N-terminal domain-containing protein</fullName>
    </recommendedName>
</protein>
<organism evidence="2 3">
    <name type="scientific">Alloalcanivorax balearicus MACL04</name>
    <dbReference type="NCBI Taxonomy" id="1177182"/>
    <lineage>
        <taxon>Bacteria</taxon>
        <taxon>Pseudomonadati</taxon>
        <taxon>Pseudomonadota</taxon>
        <taxon>Gammaproteobacteria</taxon>
        <taxon>Oceanospirillales</taxon>
        <taxon>Alcanivoracaceae</taxon>
        <taxon>Alloalcanivorax</taxon>
    </lineage>
</organism>
<keyword evidence="3" id="KW-1185">Reference proteome</keyword>
<dbReference type="InterPro" id="IPR011006">
    <property type="entry name" value="CheY-like_superfamily"/>
</dbReference>
<evidence type="ECO:0000313" key="2">
    <source>
        <dbReference type="EMBL" id="MCU5782142.1"/>
    </source>
</evidence>
<evidence type="ECO:0000313" key="3">
    <source>
        <dbReference type="Proteomes" id="UP001064106"/>
    </source>
</evidence>
<dbReference type="Proteomes" id="UP001064106">
    <property type="component" value="Unassembled WGS sequence"/>
</dbReference>
<dbReference type="Pfam" id="PF16968">
    <property type="entry name" value="TadZ_N"/>
    <property type="match status" value="1"/>
</dbReference>
<dbReference type="SUPFAM" id="SSF52540">
    <property type="entry name" value="P-loop containing nucleoside triphosphate hydrolases"/>
    <property type="match status" value="1"/>
</dbReference>
<sequence length="389" mass="42201">MDGTMLAVVEDAGTEAWLDQALQGLGRLEKVTRSDLGRVLRMLEATGASVALVEMTDRDATQSMAVINALSNARPWVTVIAVTRIADQETVLQCMRSGARDCVIVGSDGAELRDRLRRHQLVRPSHWGEELQSKVRNLTMVTAVTPQIDSAFFAQNLAVSMAAQKPGQRILAIDMDARGDTVFHSDSKNNFDLGQLLSSPDTLDETLIDTALEEYRPGLRLLAGGPGSDFLGDRGADLFIALTRLMTMFDHIVLNVGAISQSAWVRVIGVHVRELLLLANQEVPVVRAARDNIADWRPYLASNTDILVVVDGYEPAVPPKADELGESVGAEIAATLPMEWKQRLEAINLAQPILESAPKSGYGKAVKALSARLMGSTKAQSGKGWLKRA</sequence>